<protein>
    <recommendedName>
        <fullName evidence="1">Heterokaryon incompatibility domain-containing protein</fullName>
    </recommendedName>
</protein>
<dbReference type="InterPro" id="IPR052895">
    <property type="entry name" value="HetReg/Transcr_Mod"/>
</dbReference>
<dbReference type="EMBL" id="JAVRQU010000006">
    <property type="protein sequence ID" value="KAK5701878.1"/>
    <property type="molecule type" value="Genomic_DNA"/>
</dbReference>
<reference evidence="2" key="1">
    <citation type="submission" date="2023-08" db="EMBL/GenBank/DDBJ databases">
        <title>Black Yeasts Isolated from many extreme environments.</title>
        <authorList>
            <person name="Coleine C."/>
            <person name="Stajich J.E."/>
            <person name="Selbmann L."/>
        </authorList>
    </citation>
    <scope>NUCLEOTIDE SEQUENCE</scope>
    <source>
        <strain evidence="2">CCFEE 5810</strain>
    </source>
</reference>
<feature type="domain" description="Heterokaryon incompatibility" evidence="1">
    <location>
        <begin position="56"/>
        <end position="149"/>
    </location>
</feature>
<organism evidence="2 3">
    <name type="scientific">Elasticomyces elasticus</name>
    <dbReference type="NCBI Taxonomy" id="574655"/>
    <lineage>
        <taxon>Eukaryota</taxon>
        <taxon>Fungi</taxon>
        <taxon>Dikarya</taxon>
        <taxon>Ascomycota</taxon>
        <taxon>Pezizomycotina</taxon>
        <taxon>Dothideomycetes</taxon>
        <taxon>Dothideomycetidae</taxon>
        <taxon>Mycosphaerellales</taxon>
        <taxon>Teratosphaeriaceae</taxon>
        <taxon>Elasticomyces</taxon>
    </lineage>
</organism>
<accession>A0AAN7ZUJ9</accession>
<dbReference type="Pfam" id="PF06985">
    <property type="entry name" value="HET"/>
    <property type="match status" value="1"/>
</dbReference>
<sequence length="169" mass="19320">MEAAPRKRPRKLPYQKLDVGRKEIRLLVVKKAELRSDDIYCELRRAFLEDRPVPSYFTVSYVWGDVTTRAAIFLDGKRVEIGASAEQVLRRFRQNNRDTLLWIDAVCIYQRDIAERSQQVAIMGDIYSNSAHNLVWLGDDSNGSFARAVVPLQAVLEDARLATSEYSGL</sequence>
<name>A0AAN7ZUJ9_9PEZI</name>
<evidence type="ECO:0000313" key="3">
    <source>
        <dbReference type="Proteomes" id="UP001310594"/>
    </source>
</evidence>
<dbReference type="InterPro" id="IPR010730">
    <property type="entry name" value="HET"/>
</dbReference>
<comment type="caution">
    <text evidence="2">The sequence shown here is derived from an EMBL/GenBank/DDBJ whole genome shotgun (WGS) entry which is preliminary data.</text>
</comment>
<dbReference type="PANTHER" id="PTHR24148:SF82">
    <property type="entry name" value="HETEROKARYON INCOMPATIBILITY DOMAIN-CONTAINING PROTEIN"/>
    <property type="match status" value="1"/>
</dbReference>
<evidence type="ECO:0000259" key="1">
    <source>
        <dbReference type="Pfam" id="PF06985"/>
    </source>
</evidence>
<dbReference type="Proteomes" id="UP001310594">
    <property type="component" value="Unassembled WGS sequence"/>
</dbReference>
<gene>
    <name evidence="2" type="ORF">LTR97_004696</name>
</gene>
<dbReference type="PANTHER" id="PTHR24148">
    <property type="entry name" value="ANKYRIN REPEAT DOMAIN-CONTAINING PROTEIN 39 HOMOLOG-RELATED"/>
    <property type="match status" value="1"/>
</dbReference>
<proteinExistence type="predicted"/>
<evidence type="ECO:0000313" key="2">
    <source>
        <dbReference type="EMBL" id="KAK5701878.1"/>
    </source>
</evidence>
<dbReference type="AlphaFoldDB" id="A0AAN7ZUJ9"/>